<name>A0A417ZAH2_9MICO</name>
<proteinExistence type="predicted"/>
<reference evidence="1 2" key="1">
    <citation type="submission" date="2018-08" db="EMBL/GenBank/DDBJ databases">
        <title>Whole genome sequence analysis of Dermacoccus abyssi bacteria isolated from Deep Mariana trench Micromonospora spp reveals genes involved in the environmental adaptation and production of secondary metabolites.</title>
        <authorList>
            <person name="Abdel-Mageed W.M."/>
            <person name="Lehri B."/>
            <person name="Nouioui I."/>
            <person name="Goodfellow I."/>
            <person name="Jaspars M."/>
            <person name="Karlyshev A."/>
        </authorList>
    </citation>
    <scope>NUCLEOTIDE SEQUENCE [LARGE SCALE GENOMIC DNA]</scope>
    <source>
        <strain evidence="1 2">MT1.1</strain>
    </source>
</reference>
<dbReference type="EMBL" id="QWLM01000002">
    <property type="protein sequence ID" value="RHW47653.1"/>
    <property type="molecule type" value="Genomic_DNA"/>
</dbReference>
<dbReference type="SUPFAM" id="SSF55729">
    <property type="entry name" value="Acyl-CoA N-acyltransferases (Nat)"/>
    <property type="match status" value="1"/>
</dbReference>
<evidence type="ECO:0008006" key="3">
    <source>
        <dbReference type="Google" id="ProtNLM"/>
    </source>
</evidence>
<evidence type="ECO:0000313" key="1">
    <source>
        <dbReference type="EMBL" id="RHW47653.1"/>
    </source>
</evidence>
<organism evidence="1 2">
    <name type="scientific">Dermacoccus abyssi</name>
    <dbReference type="NCBI Taxonomy" id="322596"/>
    <lineage>
        <taxon>Bacteria</taxon>
        <taxon>Bacillati</taxon>
        <taxon>Actinomycetota</taxon>
        <taxon>Actinomycetes</taxon>
        <taxon>Micrococcales</taxon>
        <taxon>Dermacoccaceae</taxon>
        <taxon>Dermacoccus</taxon>
    </lineage>
</organism>
<dbReference type="RefSeq" id="WP_118912536.1">
    <property type="nucleotide sequence ID" value="NZ_CBCRVH010000002.1"/>
</dbReference>
<dbReference type="AlphaFoldDB" id="A0A417ZAH2"/>
<gene>
    <name evidence="1" type="ORF">D1832_02905</name>
</gene>
<dbReference type="InterPro" id="IPR016181">
    <property type="entry name" value="Acyl_CoA_acyltransferase"/>
</dbReference>
<protein>
    <recommendedName>
        <fullName evidence="3">N-acetyltransferase domain-containing protein</fullName>
    </recommendedName>
</protein>
<evidence type="ECO:0000313" key="2">
    <source>
        <dbReference type="Proteomes" id="UP000285376"/>
    </source>
</evidence>
<comment type="caution">
    <text evidence="1">The sequence shown here is derived from an EMBL/GenBank/DDBJ whole genome shotgun (WGS) entry which is preliminary data.</text>
</comment>
<dbReference type="Proteomes" id="UP000285376">
    <property type="component" value="Unassembled WGS sequence"/>
</dbReference>
<accession>A0A417ZAH2</accession>
<sequence>MDVDVVRRAAAAIVWEPDFAEVVRTDAFTLVKYPMWLQQHCQAHRLTSRSPADDVIDAALAQVCSWSRDTVWFCGLSSATPNPSLEPRLLERGGHVAETLSVLALDLSEGVPDVPVPDDVSTEPVTTPDLVKAWDAVSDEAFENETPNDEDPDVRARACQEEYDQGRGGVFVTVLDGRPAASGGMTFYPDDRLVLLWGGSSTKAARGRGAYRANLLARLRRAHELGYAHAVVKGRVTTSAPILTRVGFVDLGQERVVALASQPSSSPST</sequence>
<dbReference type="Gene3D" id="3.40.630.30">
    <property type="match status" value="1"/>
</dbReference>